<evidence type="ECO:0000313" key="11">
    <source>
        <dbReference type="EMBL" id="NHN30913.1"/>
    </source>
</evidence>
<proteinExistence type="inferred from homology"/>
<dbReference type="InterPro" id="IPR050102">
    <property type="entry name" value="tRNA_sulfurtransferase_ThiI"/>
</dbReference>
<dbReference type="NCBIfam" id="TIGR00342">
    <property type="entry name" value="tRNA uracil 4-sulfurtransferase ThiI"/>
    <property type="match status" value="1"/>
</dbReference>
<evidence type="ECO:0000256" key="4">
    <source>
        <dbReference type="ARBA" id="ARBA00022679"/>
    </source>
</evidence>
<comment type="caution">
    <text evidence="11">The sequence shown here is derived from an EMBL/GenBank/DDBJ whole genome shotgun (WGS) entry which is preliminary data.</text>
</comment>
<dbReference type="CDD" id="cd11716">
    <property type="entry name" value="THUMP_ThiI"/>
    <property type="match status" value="1"/>
</dbReference>
<dbReference type="Pfam" id="PF22025">
    <property type="entry name" value="ThiI_fer"/>
    <property type="match status" value="1"/>
</dbReference>
<evidence type="ECO:0000256" key="1">
    <source>
        <dbReference type="ARBA" id="ARBA00004496"/>
    </source>
</evidence>
<dbReference type="SUPFAM" id="SSF143437">
    <property type="entry name" value="THUMP domain-like"/>
    <property type="match status" value="1"/>
</dbReference>
<dbReference type="SUPFAM" id="SSF52402">
    <property type="entry name" value="Adenine nucleotide alpha hydrolases-like"/>
    <property type="match status" value="1"/>
</dbReference>
<keyword evidence="6 9" id="KW-0067">ATP-binding</keyword>
<dbReference type="RefSeq" id="WP_166150375.1">
    <property type="nucleotide sequence ID" value="NZ_JAAOIW010000004.1"/>
</dbReference>
<organism evidence="11 12">
    <name type="scientific">Paenibacillus agricola</name>
    <dbReference type="NCBI Taxonomy" id="2716264"/>
    <lineage>
        <taxon>Bacteria</taxon>
        <taxon>Bacillati</taxon>
        <taxon>Bacillota</taxon>
        <taxon>Bacilli</taxon>
        <taxon>Bacillales</taxon>
        <taxon>Paenibacillaceae</taxon>
        <taxon>Paenibacillus</taxon>
    </lineage>
</organism>
<feature type="binding site" evidence="9">
    <location>
        <position position="296"/>
    </location>
    <ligand>
        <name>ATP</name>
        <dbReference type="ChEBI" id="CHEBI:30616"/>
    </ligand>
</feature>
<dbReference type="InterPro" id="IPR004114">
    <property type="entry name" value="THUMP_dom"/>
</dbReference>
<evidence type="ECO:0000313" key="12">
    <source>
        <dbReference type="Proteomes" id="UP001165962"/>
    </source>
</evidence>
<dbReference type="PANTHER" id="PTHR43209:SF1">
    <property type="entry name" value="TRNA SULFURTRANSFERASE"/>
    <property type="match status" value="1"/>
</dbReference>
<dbReference type="InterPro" id="IPR054173">
    <property type="entry name" value="ThiI_fer"/>
</dbReference>
<name>A0ABX0J7U3_9BACL</name>
<evidence type="ECO:0000256" key="2">
    <source>
        <dbReference type="ARBA" id="ARBA00022490"/>
    </source>
</evidence>
<comment type="function">
    <text evidence="9">Catalyzes the ATP-dependent transfer of a sulfur to tRNA to produce 4-thiouridine in position 8 of tRNAs, which functions as a near-UV photosensor. Also catalyzes the transfer of sulfur to the sulfur carrier protein ThiS, forming ThiS-thiocarboxylate. This is a step in the synthesis of thiazole, in the thiamine biosynthesis pathway. The sulfur is donated as persulfide by IscS.</text>
</comment>
<dbReference type="InterPro" id="IPR020536">
    <property type="entry name" value="ThiI_AANH"/>
</dbReference>
<sequence length="400" mass="44614">MKPNVIMLRLGELTLKGKNRSRFEKVVFEQVKKAVLPYPKLTFVLEFGRIYIHLNEEPYEAIQACLKKVLGLASFSPVFTAPLELAAIQATSLAAMEGLEDEQAEFKVTVRRVNKSFLYDSQEMNKLVGGYVLKAMPTLKVNVNHPKVELKVELREKLAFIYSQNVKGMGGFPYGTNGKAMLMLSGGIDSPVAGFLALRQGLKLEAIHFHSYPFTSERSQQKVKELAGKLCGYAGEIKLHMVPLTSIQTRIHEVYREDLFITLLRRAMFRISEKLAEANGAMAIVTGESLGQVASQTLGSMNVIGRAIQLPIIQPLITTGKQEIIGIAETIDTFSISIQPYEDCCTLFMPPHPSTNPSLRIVESIEKSMVWLDAEVDEAVRLTEQLWIGAEDKQQFASLF</sequence>
<evidence type="ECO:0000256" key="8">
    <source>
        <dbReference type="ARBA" id="ARBA00022977"/>
    </source>
</evidence>
<dbReference type="Gene3D" id="3.40.50.620">
    <property type="entry name" value="HUPs"/>
    <property type="match status" value="1"/>
</dbReference>
<keyword evidence="4 9" id="KW-0808">Transferase</keyword>
<feature type="binding site" evidence="9">
    <location>
        <position position="287"/>
    </location>
    <ligand>
        <name>ATP</name>
        <dbReference type="ChEBI" id="CHEBI:30616"/>
    </ligand>
</feature>
<comment type="pathway">
    <text evidence="9">Cofactor biosynthesis; thiamine diphosphate biosynthesis.</text>
</comment>
<dbReference type="EC" id="2.8.1.4" evidence="9"/>
<keyword evidence="12" id="KW-1185">Reference proteome</keyword>
<dbReference type="HAMAP" id="MF_00021">
    <property type="entry name" value="ThiI"/>
    <property type="match status" value="1"/>
</dbReference>
<dbReference type="Pfam" id="PF02568">
    <property type="entry name" value="ThiI"/>
    <property type="match status" value="1"/>
</dbReference>
<evidence type="ECO:0000256" key="6">
    <source>
        <dbReference type="ARBA" id="ARBA00022840"/>
    </source>
</evidence>
<dbReference type="Pfam" id="PF02926">
    <property type="entry name" value="THUMP"/>
    <property type="match status" value="1"/>
</dbReference>
<comment type="catalytic activity">
    <reaction evidence="9">
        <text>[ThiS sulfur-carrier protein]-C-terminal Gly-Gly-AMP + S-sulfanyl-L-cysteinyl-[cysteine desulfurase] + AH2 = [ThiS sulfur-carrier protein]-C-terminal-Gly-aminoethanethioate + L-cysteinyl-[cysteine desulfurase] + A + AMP + 2 H(+)</text>
        <dbReference type="Rhea" id="RHEA:43340"/>
        <dbReference type="Rhea" id="RHEA-COMP:12157"/>
        <dbReference type="Rhea" id="RHEA-COMP:12158"/>
        <dbReference type="Rhea" id="RHEA-COMP:12910"/>
        <dbReference type="Rhea" id="RHEA-COMP:19908"/>
        <dbReference type="ChEBI" id="CHEBI:13193"/>
        <dbReference type="ChEBI" id="CHEBI:15378"/>
        <dbReference type="ChEBI" id="CHEBI:17499"/>
        <dbReference type="ChEBI" id="CHEBI:29950"/>
        <dbReference type="ChEBI" id="CHEBI:61963"/>
        <dbReference type="ChEBI" id="CHEBI:90618"/>
        <dbReference type="ChEBI" id="CHEBI:232372"/>
        <dbReference type="ChEBI" id="CHEBI:456215"/>
    </reaction>
</comment>
<comment type="similarity">
    <text evidence="9">Belongs to the ThiI family.</text>
</comment>
<dbReference type="InterPro" id="IPR049961">
    <property type="entry name" value="ThiI_N"/>
</dbReference>
<dbReference type="CDD" id="cd01712">
    <property type="entry name" value="PPase_ThiI"/>
    <property type="match status" value="1"/>
</dbReference>
<evidence type="ECO:0000256" key="5">
    <source>
        <dbReference type="ARBA" id="ARBA00022741"/>
    </source>
</evidence>
<reference evidence="11" key="1">
    <citation type="submission" date="2020-03" db="EMBL/GenBank/DDBJ databases">
        <title>Draft sequencing of Paenibacilllus sp. S3N08.</title>
        <authorList>
            <person name="Kim D.-U."/>
        </authorList>
    </citation>
    <scope>NUCLEOTIDE SEQUENCE</scope>
    <source>
        <strain evidence="11">S3N08</strain>
    </source>
</reference>
<comment type="subcellular location">
    <subcellularLocation>
        <location evidence="1 9">Cytoplasm</location>
    </subcellularLocation>
</comment>
<dbReference type="Gene3D" id="3.30.2130.30">
    <property type="match status" value="1"/>
</dbReference>
<feature type="domain" description="THUMP" evidence="10">
    <location>
        <begin position="60"/>
        <end position="165"/>
    </location>
</feature>
<keyword evidence="2 9" id="KW-0963">Cytoplasm</keyword>
<dbReference type="InterPro" id="IPR049962">
    <property type="entry name" value="THUMP_ThiI"/>
</dbReference>
<keyword evidence="3 9" id="KW-0820">tRNA-binding</keyword>
<protein>
    <recommendedName>
        <fullName evidence="9">Probable tRNA sulfurtransferase</fullName>
        <ecNumber evidence="9">2.8.1.4</ecNumber>
    </recommendedName>
    <alternativeName>
        <fullName evidence="9">Sulfur carrier protein ThiS sulfurtransferase</fullName>
    </alternativeName>
    <alternativeName>
        <fullName evidence="9">Thiamine biosynthesis protein ThiI</fullName>
    </alternativeName>
    <alternativeName>
        <fullName evidence="9">tRNA 4-thiouridine synthase</fullName>
    </alternativeName>
</protein>
<dbReference type="EMBL" id="JAAOIW010000004">
    <property type="protein sequence ID" value="NHN30913.1"/>
    <property type="molecule type" value="Genomic_DNA"/>
</dbReference>
<evidence type="ECO:0000256" key="7">
    <source>
        <dbReference type="ARBA" id="ARBA00022884"/>
    </source>
</evidence>
<evidence type="ECO:0000256" key="9">
    <source>
        <dbReference type="HAMAP-Rule" id="MF_00021"/>
    </source>
</evidence>
<dbReference type="PANTHER" id="PTHR43209">
    <property type="entry name" value="TRNA SULFURTRANSFERASE"/>
    <property type="match status" value="1"/>
</dbReference>
<evidence type="ECO:0000259" key="10">
    <source>
        <dbReference type="PROSITE" id="PS51165"/>
    </source>
</evidence>
<feature type="binding site" evidence="9">
    <location>
        <position position="265"/>
    </location>
    <ligand>
        <name>ATP</name>
        <dbReference type="ChEBI" id="CHEBI:30616"/>
    </ligand>
</feature>
<dbReference type="PROSITE" id="PS51165">
    <property type="entry name" value="THUMP"/>
    <property type="match status" value="1"/>
</dbReference>
<evidence type="ECO:0000256" key="3">
    <source>
        <dbReference type="ARBA" id="ARBA00022555"/>
    </source>
</evidence>
<comment type="catalytic activity">
    <reaction evidence="9">
        <text>[ThiI sulfur-carrier protein]-S-sulfanyl-L-cysteine + a uridine in tRNA + 2 reduced [2Fe-2S]-[ferredoxin] + ATP + H(+) = [ThiI sulfur-carrier protein]-L-cysteine + a 4-thiouridine in tRNA + 2 oxidized [2Fe-2S]-[ferredoxin] + AMP + diphosphate</text>
        <dbReference type="Rhea" id="RHEA:24176"/>
        <dbReference type="Rhea" id="RHEA-COMP:10000"/>
        <dbReference type="Rhea" id="RHEA-COMP:10001"/>
        <dbReference type="Rhea" id="RHEA-COMP:13337"/>
        <dbReference type="Rhea" id="RHEA-COMP:13338"/>
        <dbReference type="Rhea" id="RHEA-COMP:13339"/>
        <dbReference type="Rhea" id="RHEA-COMP:13340"/>
        <dbReference type="ChEBI" id="CHEBI:15378"/>
        <dbReference type="ChEBI" id="CHEBI:29950"/>
        <dbReference type="ChEBI" id="CHEBI:30616"/>
        <dbReference type="ChEBI" id="CHEBI:33019"/>
        <dbReference type="ChEBI" id="CHEBI:33737"/>
        <dbReference type="ChEBI" id="CHEBI:33738"/>
        <dbReference type="ChEBI" id="CHEBI:61963"/>
        <dbReference type="ChEBI" id="CHEBI:65315"/>
        <dbReference type="ChEBI" id="CHEBI:136798"/>
        <dbReference type="ChEBI" id="CHEBI:456215"/>
        <dbReference type="EC" id="2.8.1.4"/>
    </reaction>
</comment>
<dbReference type="SMART" id="SM00981">
    <property type="entry name" value="THUMP"/>
    <property type="match status" value="1"/>
</dbReference>
<accession>A0ABX0J7U3</accession>
<keyword evidence="7 9" id="KW-0694">RNA-binding</keyword>
<gene>
    <name evidence="9 11" type="primary">thiI</name>
    <name evidence="11" type="ORF">G9U52_13825</name>
</gene>
<keyword evidence="5 9" id="KW-0547">Nucleotide-binding</keyword>
<feature type="binding site" evidence="9">
    <location>
        <begin position="183"/>
        <end position="184"/>
    </location>
    <ligand>
        <name>ATP</name>
        <dbReference type="ChEBI" id="CHEBI:30616"/>
    </ligand>
</feature>
<dbReference type="InterPro" id="IPR003720">
    <property type="entry name" value="tRNA_STrfase"/>
</dbReference>
<feature type="binding site" evidence="9">
    <location>
        <begin position="208"/>
        <end position="209"/>
    </location>
    <ligand>
        <name>ATP</name>
        <dbReference type="ChEBI" id="CHEBI:30616"/>
    </ligand>
</feature>
<dbReference type="InterPro" id="IPR014729">
    <property type="entry name" value="Rossmann-like_a/b/a_fold"/>
</dbReference>
<keyword evidence="8 9" id="KW-0784">Thiamine biosynthesis</keyword>
<dbReference type="Proteomes" id="UP001165962">
    <property type="component" value="Unassembled WGS sequence"/>
</dbReference>